<proteinExistence type="predicted"/>
<dbReference type="EMBL" id="PP179310">
    <property type="protein sequence ID" value="XAI69440.1"/>
    <property type="molecule type" value="Genomic_DNA"/>
</dbReference>
<name>A0AAU6VY05_9VIRU</name>
<reference evidence="1" key="1">
    <citation type="journal article" date="2024" name="J. Gen. Virol.">
        <title>Novel phages of Pseudomonas syringae unveil numerous potential auxiliary metabolic genes.</title>
        <authorList>
            <person name="Feltin C."/>
            <person name="Garneau J.R."/>
            <person name="Morris C.E."/>
            <person name="Berard A."/>
            <person name="Torres-Barcelo C."/>
        </authorList>
    </citation>
    <scope>NUCLEOTIDE SEQUENCE</scope>
</reference>
<sequence length="112" mass="12980">MFYGYDGESCGGMISDYRLDFPMKQKSINFYVQDVPMILAESVMHNKLLFALPMGFPYGVRTRVWSQFYPDVQWLGEMVSYSTLNELGQAVEHMIPYAEFNMKAVPWDDIIA</sequence>
<accession>A0AAU6VY05</accession>
<organism evidence="1">
    <name type="scientific">Pseudomonas phage Pyxpy01</name>
    <dbReference type="NCBI Taxonomy" id="3138546"/>
    <lineage>
        <taxon>Viruses</taxon>
    </lineage>
</organism>
<evidence type="ECO:0000313" key="1">
    <source>
        <dbReference type="EMBL" id="XAI69440.1"/>
    </source>
</evidence>
<protein>
    <submittedName>
        <fullName evidence="1">Uncharacterized protein</fullName>
    </submittedName>
</protein>
<gene>
    <name evidence="1" type="ORF">Pyxpy01_00142</name>
</gene>